<evidence type="ECO:0000313" key="2">
    <source>
        <dbReference type="Proteomes" id="UP000245533"/>
    </source>
</evidence>
<dbReference type="Proteomes" id="UP000245533">
    <property type="component" value="Unassembled WGS sequence"/>
</dbReference>
<dbReference type="SUPFAM" id="SSF101898">
    <property type="entry name" value="NHL repeat"/>
    <property type="match status" value="1"/>
</dbReference>
<dbReference type="EMBL" id="QGGB01000005">
    <property type="protein sequence ID" value="PWN06924.1"/>
    <property type="molecule type" value="Genomic_DNA"/>
</dbReference>
<dbReference type="AlphaFoldDB" id="A0A316TWI3"/>
<evidence type="ECO:0008006" key="3">
    <source>
        <dbReference type="Google" id="ProtNLM"/>
    </source>
</evidence>
<dbReference type="OrthoDB" id="1523379at2"/>
<keyword evidence="2" id="KW-1185">Reference proteome</keyword>
<accession>A0A316TWI3</accession>
<dbReference type="RefSeq" id="WP_109646273.1">
    <property type="nucleotide sequence ID" value="NZ_QGGB01000005.1"/>
</dbReference>
<gene>
    <name evidence="1" type="ORF">DDZ15_06530</name>
</gene>
<protein>
    <recommendedName>
        <fullName evidence="3">6-bladed beta-propeller protein</fullName>
    </recommendedName>
</protein>
<organism evidence="1 2">
    <name type="scientific">Rhodohalobacter mucosus</name>
    <dbReference type="NCBI Taxonomy" id="2079485"/>
    <lineage>
        <taxon>Bacteria</taxon>
        <taxon>Pseudomonadati</taxon>
        <taxon>Balneolota</taxon>
        <taxon>Balneolia</taxon>
        <taxon>Balneolales</taxon>
        <taxon>Balneolaceae</taxon>
        <taxon>Rhodohalobacter</taxon>
    </lineage>
</organism>
<name>A0A316TWI3_9BACT</name>
<proteinExistence type="predicted"/>
<sequence length="392" mass="44665">MKRLTYLTLLAIILLVTGCMNSERSELPESLRDRDPLTVLNGGNETGRISLQRDIAFKDSLLLDRVNGVAVDESGAVLIAGEAWERREVYRFETDGTRTGTFGGYGRDEGEFLQIDNIQFSGGRLHVYDGKSERITVLDAERGELTHSLSVRSEQYRDSVSARHTVVTPIHRYENGTYLIGFKDSRNPAFFPEREVVYATVSRTGELLADSVLIQSDSRYLVGDYAGKPAAFMLERPVRPLLAADRTGRIVSANTSDFILEKHDPEYGLLNTIYHRYERAPLDKEEIVDGQFSHNEQILRVRQTAEYPERWPALYSMVSDDGGRIWVSAITEKRHEFKWYVIHSDGRHSTFLWPSERKIVHVEGGYAYVVENDENGFEDVVRYIIREEGSAE</sequence>
<evidence type="ECO:0000313" key="1">
    <source>
        <dbReference type="EMBL" id="PWN06924.1"/>
    </source>
</evidence>
<dbReference type="PROSITE" id="PS51257">
    <property type="entry name" value="PROKAR_LIPOPROTEIN"/>
    <property type="match status" value="1"/>
</dbReference>
<dbReference type="Gene3D" id="2.120.10.30">
    <property type="entry name" value="TolB, C-terminal domain"/>
    <property type="match status" value="1"/>
</dbReference>
<reference evidence="1 2" key="1">
    <citation type="submission" date="2018-05" db="EMBL/GenBank/DDBJ databases">
        <title>Rhodohalobacter halophilus gen. nov., sp. nov., a moderately halophilic member of the family Balneolaceae.</title>
        <authorList>
            <person name="Liu Z.-W."/>
        </authorList>
    </citation>
    <scope>NUCLEOTIDE SEQUENCE [LARGE SCALE GENOMIC DNA]</scope>
    <source>
        <strain evidence="1 2">8A47</strain>
    </source>
</reference>
<dbReference type="InterPro" id="IPR011042">
    <property type="entry name" value="6-blade_b-propeller_TolB-like"/>
</dbReference>
<comment type="caution">
    <text evidence="1">The sequence shown here is derived from an EMBL/GenBank/DDBJ whole genome shotgun (WGS) entry which is preliminary data.</text>
</comment>